<evidence type="ECO:0000313" key="5">
    <source>
        <dbReference type="Proteomes" id="UP000291892"/>
    </source>
</evidence>
<dbReference type="EMBL" id="SIOX01000001">
    <property type="protein sequence ID" value="TAX80657.1"/>
    <property type="molecule type" value="Genomic_DNA"/>
</dbReference>
<evidence type="ECO:0000313" key="3">
    <source>
        <dbReference type="EMBL" id="TBF17869.1"/>
    </source>
</evidence>
<organism evidence="3 5">
    <name type="scientific">Rhizobium ruizarguesonis</name>
    <dbReference type="NCBI Taxonomy" id="2081791"/>
    <lineage>
        <taxon>Bacteria</taxon>
        <taxon>Pseudomonadati</taxon>
        <taxon>Pseudomonadota</taxon>
        <taxon>Alphaproteobacteria</taxon>
        <taxon>Hyphomicrobiales</taxon>
        <taxon>Rhizobiaceae</taxon>
        <taxon>Rhizobium/Agrobacterium group</taxon>
        <taxon>Rhizobium</taxon>
    </lineage>
</organism>
<dbReference type="RefSeq" id="WP_024322807.1">
    <property type="nucleotide sequence ID" value="NZ_CP140840.1"/>
</dbReference>
<protein>
    <submittedName>
        <fullName evidence="3">Uncharacterized protein</fullName>
    </submittedName>
</protein>
<accession>A0AAE8Q9T9</accession>
<evidence type="ECO:0000313" key="2">
    <source>
        <dbReference type="EMBL" id="TAX80657.1"/>
    </source>
</evidence>
<sequence length="96" mass="10710">MNTRPTLELLNLVITRMRDRLAARDALLAAWFVETMAVMETRFSEAQDDPLDLAPARAAALAFVKAALHQWATRPPHERQPKTMPGNSKARSGPKC</sequence>
<dbReference type="Proteomes" id="UP000291659">
    <property type="component" value="Unassembled WGS sequence"/>
</dbReference>
<comment type="caution">
    <text evidence="3">The sequence shown here is derived from an EMBL/GenBank/DDBJ whole genome shotgun (WGS) entry which is preliminary data.</text>
</comment>
<keyword evidence="4" id="KW-1185">Reference proteome</keyword>
<dbReference type="EMBL" id="SIKX01000001">
    <property type="protein sequence ID" value="TBF17869.1"/>
    <property type="molecule type" value="Genomic_DNA"/>
</dbReference>
<dbReference type="AlphaFoldDB" id="A0AAE8Q9T9"/>
<proteinExistence type="predicted"/>
<evidence type="ECO:0000256" key="1">
    <source>
        <dbReference type="SAM" id="MobiDB-lite"/>
    </source>
</evidence>
<evidence type="ECO:0000313" key="4">
    <source>
        <dbReference type="Proteomes" id="UP000291659"/>
    </source>
</evidence>
<dbReference type="Proteomes" id="UP000291892">
    <property type="component" value="Unassembled WGS sequence"/>
</dbReference>
<name>A0AAE8Q9T9_9HYPH</name>
<feature type="region of interest" description="Disordered" evidence="1">
    <location>
        <begin position="72"/>
        <end position="96"/>
    </location>
</feature>
<gene>
    <name evidence="3" type="ORF">ELG94_05585</name>
    <name evidence="2" type="ORF">ELH98_06120</name>
</gene>
<reference evidence="4 5" key="1">
    <citation type="submission" date="2019-02" db="EMBL/GenBank/DDBJ databases">
        <title>The genomic architecture of introgression among sibling species of bacteria.</title>
        <authorList>
            <person name="Cavassim M.I.A."/>
            <person name="Moeskjaer S."/>
            <person name="Moslemi C."/>
            <person name="Fields B."/>
            <person name="Bachmann A."/>
            <person name="Vilhjalmsson B."/>
            <person name="Schierup M.H."/>
            <person name="Young J.P.W."/>
            <person name="Andersen S.U."/>
        </authorList>
    </citation>
    <scope>NUCLEOTIDE SEQUENCE [LARGE SCALE GENOMIC DNA]</scope>
    <source>
        <strain evidence="2 4">SM141A</strain>
        <strain evidence="3 5">SM42</strain>
    </source>
</reference>